<feature type="region of interest" description="Disordered" evidence="1">
    <location>
        <begin position="77"/>
        <end position="134"/>
    </location>
</feature>
<organism evidence="2 3">
    <name type="scientific">Eumeta variegata</name>
    <name type="common">Bagworm moth</name>
    <name type="synonym">Eumeta japonica</name>
    <dbReference type="NCBI Taxonomy" id="151549"/>
    <lineage>
        <taxon>Eukaryota</taxon>
        <taxon>Metazoa</taxon>
        <taxon>Ecdysozoa</taxon>
        <taxon>Arthropoda</taxon>
        <taxon>Hexapoda</taxon>
        <taxon>Insecta</taxon>
        <taxon>Pterygota</taxon>
        <taxon>Neoptera</taxon>
        <taxon>Endopterygota</taxon>
        <taxon>Lepidoptera</taxon>
        <taxon>Glossata</taxon>
        <taxon>Ditrysia</taxon>
        <taxon>Tineoidea</taxon>
        <taxon>Psychidae</taxon>
        <taxon>Oiketicinae</taxon>
        <taxon>Eumeta</taxon>
    </lineage>
</organism>
<evidence type="ECO:0000313" key="2">
    <source>
        <dbReference type="EMBL" id="GBP05213.1"/>
    </source>
</evidence>
<feature type="compositionally biased region" description="Basic and acidic residues" evidence="1">
    <location>
        <begin position="89"/>
        <end position="108"/>
    </location>
</feature>
<reference evidence="2 3" key="1">
    <citation type="journal article" date="2019" name="Commun. Biol.">
        <title>The bagworm genome reveals a unique fibroin gene that provides high tensile strength.</title>
        <authorList>
            <person name="Kono N."/>
            <person name="Nakamura H."/>
            <person name="Ohtoshi R."/>
            <person name="Tomita M."/>
            <person name="Numata K."/>
            <person name="Arakawa K."/>
        </authorList>
    </citation>
    <scope>NUCLEOTIDE SEQUENCE [LARGE SCALE GENOMIC DNA]</scope>
</reference>
<feature type="compositionally biased region" description="Basic and acidic residues" evidence="1">
    <location>
        <begin position="125"/>
        <end position="134"/>
    </location>
</feature>
<dbReference type="AlphaFoldDB" id="A0A4C1SSJ9"/>
<gene>
    <name evidence="2" type="ORF">EVAR_70231_1</name>
</gene>
<evidence type="ECO:0000313" key="3">
    <source>
        <dbReference type="Proteomes" id="UP000299102"/>
    </source>
</evidence>
<dbReference type="Proteomes" id="UP000299102">
    <property type="component" value="Unassembled WGS sequence"/>
</dbReference>
<protein>
    <submittedName>
        <fullName evidence="2">Uncharacterized protein</fullName>
    </submittedName>
</protein>
<accession>A0A4C1SSJ9</accession>
<sequence>MRGVLRAGSVGRSFCLRAQVTRRHNVTEAMMRHADSAATAPISRPVHDLRSSSSCRYARRDVIVLRACYVKESVDSTTRFARQPALRVKGGDRGRRRRGADGPREYRSRRAAAGRWRPSPTQRRTSREARPITV</sequence>
<proteinExistence type="predicted"/>
<dbReference type="EMBL" id="BGZK01003875">
    <property type="protein sequence ID" value="GBP05213.1"/>
    <property type="molecule type" value="Genomic_DNA"/>
</dbReference>
<name>A0A4C1SSJ9_EUMVA</name>
<evidence type="ECO:0000256" key="1">
    <source>
        <dbReference type="SAM" id="MobiDB-lite"/>
    </source>
</evidence>
<keyword evidence="3" id="KW-1185">Reference proteome</keyword>
<comment type="caution">
    <text evidence="2">The sequence shown here is derived from an EMBL/GenBank/DDBJ whole genome shotgun (WGS) entry which is preliminary data.</text>
</comment>